<dbReference type="AlphaFoldDB" id="A0A0L8GK84"/>
<dbReference type="EMBL" id="KQ421454">
    <property type="protein sequence ID" value="KOF77417.1"/>
    <property type="molecule type" value="Genomic_DNA"/>
</dbReference>
<evidence type="ECO:0000313" key="1">
    <source>
        <dbReference type="EMBL" id="KOF77417.1"/>
    </source>
</evidence>
<gene>
    <name evidence="1" type="ORF">OCBIM_22032122mg</name>
</gene>
<sequence>MCDHVKYQANCSSSCPGCLNDHTGLGYKTCCRFIFDPKFYSLFLSVSWMRVGHAVGLLLSGQLTPFLGKTSYNRERGCRVTNTHIYV</sequence>
<accession>A0A0L8GK84</accession>
<proteinExistence type="predicted"/>
<protein>
    <submittedName>
        <fullName evidence="1">Uncharacterized protein</fullName>
    </submittedName>
</protein>
<organism evidence="1">
    <name type="scientific">Octopus bimaculoides</name>
    <name type="common">California two-spotted octopus</name>
    <dbReference type="NCBI Taxonomy" id="37653"/>
    <lineage>
        <taxon>Eukaryota</taxon>
        <taxon>Metazoa</taxon>
        <taxon>Spiralia</taxon>
        <taxon>Lophotrochozoa</taxon>
        <taxon>Mollusca</taxon>
        <taxon>Cephalopoda</taxon>
        <taxon>Coleoidea</taxon>
        <taxon>Octopodiformes</taxon>
        <taxon>Octopoda</taxon>
        <taxon>Incirrata</taxon>
        <taxon>Octopodidae</taxon>
        <taxon>Octopus</taxon>
    </lineage>
</organism>
<name>A0A0L8GK84_OCTBM</name>
<reference evidence="1" key="1">
    <citation type="submission" date="2015-07" db="EMBL/GenBank/DDBJ databases">
        <title>MeaNS - Measles Nucleotide Surveillance Program.</title>
        <authorList>
            <person name="Tran T."/>
            <person name="Druce J."/>
        </authorList>
    </citation>
    <scope>NUCLEOTIDE SEQUENCE</scope>
    <source>
        <strain evidence="1">UCB-OBI-ISO-001</strain>
        <tissue evidence="1">Gonad</tissue>
    </source>
</reference>